<keyword evidence="3" id="KW-1185">Reference proteome</keyword>
<dbReference type="EMBL" id="CP081495">
    <property type="protein sequence ID" value="UYW01929.1"/>
    <property type="molecule type" value="Genomic_DNA"/>
</dbReference>
<dbReference type="Pfam" id="PF13476">
    <property type="entry name" value="AAA_23"/>
    <property type="match status" value="1"/>
</dbReference>
<proteinExistence type="predicted"/>
<reference evidence="2" key="1">
    <citation type="submission" date="2021-08" db="EMBL/GenBank/DDBJ databases">
        <title>Flavobacterium sp. strain CC-SYL302.</title>
        <authorList>
            <person name="Lin S.-Y."/>
            <person name="Lee T.-H."/>
            <person name="Young C.-C."/>
        </authorList>
    </citation>
    <scope>NUCLEOTIDE SEQUENCE</scope>
    <source>
        <strain evidence="2">CC-SYL302</strain>
    </source>
</reference>
<dbReference type="Gene3D" id="3.40.50.300">
    <property type="entry name" value="P-loop containing nucleotide triphosphate hydrolases"/>
    <property type="match status" value="1"/>
</dbReference>
<dbReference type="RefSeq" id="WP_264434407.1">
    <property type="nucleotide sequence ID" value="NZ_CP081495.1"/>
</dbReference>
<gene>
    <name evidence="2" type="ORF">K5I29_03165</name>
</gene>
<evidence type="ECO:0000313" key="2">
    <source>
        <dbReference type="EMBL" id="UYW01929.1"/>
    </source>
</evidence>
<sequence length="61" mass="6565">MKILSVEITNITSIEGPYLINFEDEKFANIGLFGITGPVGAGKSSIIDAICLGLYNTTPFR</sequence>
<dbReference type="InterPro" id="IPR038729">
    <property type="entry name" value="Rad50/SbcC_AAA"/>
</dbReference>
<dbReference type="InterPro" id="IPR027417">
    <property type="entry name" value="P-loop_NTPase"/>
</dbReference>
<evidence type="ECO:0000313" key="3">
    <source>
        <dbReference type="Proteomes" id="UP001163328"/>
    </source>
</evidence>
<dbReference type="PANTHER" id="PTHR32114">
    <property type="entry name" value="ABC TRANSPORTER ABCH.3"/>
    <property type="match status" value="1"/>
</dbReference>
<evidence type="ECO:0000259" key="1">
    <source>
        <dbReference type="Pfam" id="PF13476"/>
    </source>
</evidence>
<accession>A0ABY6M2N9</accession>
<feature type="domain" description="Rad50/SbcC-type AAA" evidence="1">
    <location>
        <begin position="5"/>
        <end position="59"/>
    </location>
</feature>
<organism evidence="2 3">
    <name type="scientific">Flavobacterium agricola</name>
    <dbReference type="NCBI Taxonomy" id="2870839"/>
    <lineage>
        <taxon>Bacteria</taxon>
        <taxon>Pseudomonadati</taxon>
        <taxon>Bacteroidota</taxon>
        <taxon>Flavobacteriia</taxon>
        <taxon>Flavobacteriales</taxon>
        <taxon>Flavobacteriaceae</taxon>
        <taxon>Flavobacterium</taxon>
    </lineage>
</organism>
<dbReference type="Proteomes" id="UP001163328">
    <property type="component" value="Chromosome"/>
</dbReference>
<protein>
    <submittedName>
        <fullName evidence="2">AAA family ATPase</fullName>
    </submittedName>
</protein>
<name>A0ABY6M2N9_9FLAO</name>
<dbReference type="PANTHER" id="PTHR32114:SF2">
    <property type="entry name" value="ABC TRANSPORTER ABCH.3"/>
    <property type="match status" value="1"/>
</dbReference>
<dbReference type="SUPFAM" id="SSF52540">
    <property type="entry name" value="P-loop containing nucleoside triphosphate hydrolases"/>
    <property type="match status" value="1"/>
</dbReference>